<feature type="compositionally biased region" description="Basic and acidic residues" evidence="1">
    <location>
        <begin position="69"/>
        <end position="91"/>
    </location>
</feature>
<reference evidence="2 3" key="1">
    <citation type="submission" date="2023-10" db="EMBL/GenBank/DDBJ databases">
        <title>Genomes of two closely related lineages of the louse Polyplax serrata with different host specificities.</title>
        <authorList>
            <person name="Martinu J."/>
            <person name="Tarabai H."/>
            <person name="Stefka J."/>
            <person name="Hypsa V."/>
        </authorList>
    </citation>
    <scope>NUCLEOTIDE SEQUENCE [LARGE SCALE GENOMIC DNA]</scope>
    <source>
        <strain evidence="2">HR10_N</strain>
    </source>
</reference>
<feature type="region of interest" description="Disordered" evidence="1">
    <location>
        <begin position="1"/>
        <end position="52"/>
    </location>
</feature>
<feature type="compositionally biased region" description="Basic residues" evidence="1">
    <location>
        <begin position="10"/>
        <end position="20"/>
    </location>
</feature>
<organism evidence="2 3">
    <name type="scientific">Polyplax serrata</name>
    <name type="common">Common mouse louse</name>
    <dbReference type="NCBI Taxonomy" id="468196"/>
    <lineage>
        <taxon>Eukaryota</taxon>
        <taxon>Metazoa</taxon>
        <taxon>Ecdysozoa</taxon>
        <taxon>Arthropoda</taxon>
        <taxon>Hexapoda</taxon>
        <taxon>Insecta</taxon>
        <taxon>Pterygota</taxon>
        <taxon>Neoptera</taxon>
        <taxon>Paraneoptera</taxon>
        <taxon>Psocodea</taxon>
        <taxon>Troctomorpha</taxon>
        <taxon>Phthiraptera</taxon>
        <taxon>Anoplura</taxon>
        <taxon>Polyplacidae</taxon>
        <taxon>Polyplax</taxon>
    </lineage>
</organism>
<evidence type="ECO:0000256" key="1">
    <source>
        <dbReference type="SAM" id="MobiDB-lite"/>
    </source>
</evidence>
<name>A0AAN8PGJ4_POLSC</name>
<protein>
    <submittedName>
        <fullName evidence="2">Uncharacterized protein</fullName>
    </submittedName>
</protein>
<dbReference type="EMBL" id="JAWJWE010000036">
    <property type="protein sequence ID" value="KAK6628976.1"/>
    <property type="molecule type" value="Genomic_DNA"/>
</dbReference>
<sequence>MRESSGEKKWHQKPQKRVKIFQKERRTGLMLDDDNNNKRNDSPGGWGGTKTVTGKRFTVLTFLVRKRKWDDGREEEEKGSLGQEAEKREPLDIMYMAQ</sequence>
<comment type="caution">
    <text evidence="2">The sequence shown here is derived from an EMBL/GenBank/DDBJ whole genome shotgun (WGS) entry which is preliminary data.</text>
</comment>
<accession>A0AAN8PGJ4</accession>
<evidence type="ECO:0000313" key="3">
    <source>
        <dbReference type="Proteomes" id="UP001372834"/>
    </source>
</evidence>
<dbReference type="Proteomes" id="UP001372834">
    <property type="component" value="Unassembled WGS sequence"/>
</dbReference>
<feature type="region of interest" description="Disordered" evidence="1">
    <location>
        <begin position="69"/>
        <end position="98"/>
    </location>
</feature>
<evidence type="ECO:0000313" key="2">
    <source>
        <dbReference type="EMBL" id="KAK6628976.1"/>
    </source>
</evidence>
<dbReference type="AlphaFoldDB" id="A0AAN8PGJ4"/>
<gene>
    <name evidence="2" type="ORF">RUM43_002793</name>
</gene>
<proteinExistence type="predicted"/>